<gene>
    <name evidence="9" type="primary">BGLU12</name>
    <name evidence="9" type="ORF">KSP40_PGU020055</name>
</gene>
<dbReference type="InterPro" id="IPR033132">
    <property type="entry name" value="GH_1_N_CS"/>
</dbReference>
<dbReference type="SUPFAM" id="SSF51445">
    <property type="entry name" value="(Trans)glycosidases"/>
    <property type="match status" value="1"/>
</dbReference>
<evidence type="ECO:0000313" key="9">
    <source>
        <dbReference type="EMBL" id="KAK8952612.1"/>
    </source>
</evidence>
<evidence type="ECO:0000256" key="7">
    <source>
        <dbReference type="ARBA" id="ARBA00023157"/>
    </source>
</evidence>
<comment type="caution">
    <text evidence="9">The sequence shown here is derived from an EMBL/GenBank/DDBJ whole genome shotgun (WGS) entry which is preliminary data.</text>
</comment>
<protein>
    <submittedName>
        <fullName evidence="9">Beta-glucosidase 12</fullName>
    </submittedName>
</protein>
<dbReference type="EMBL" id="JBBWWR010000014">
    <property type="protein sequence ID" value="KAK8952612.1"/>
    <property type="molecule type" value="Genomic_DNA"/>
</dbReference>
<evidence type="ECO:0000256" key="4">
    <source>
        <dbReference type="ARBA" id="ARBA00022640"/>
    </source>
</evidence>
<dbReference type="PANTHER" id="PTHR10353:SF326">
    <property type="entry name" value="4-HYDROXY-7-METHOXY-3-OXO-3,4-DIHYDRO-2H-1,4-BENZOXAZIN-2-YL GLUCOSIDE BETA-D-GLUCOSIDASE 1, CHLOROPLASTIC"/>
    <property type="match status" value="1"/>
</dbReference>
<dbReference type="InterPro" id="IPR017853">
    <property type="entry name" value="GH"/>
</dbReference>
<dbReference type="Pfam" id="PF00232">
    <property type="entry name" value="Glyco_hydro_1"/>
    <property type="match status" value="3"/>
</dbReference>
<dbReference type="Gene3D" id="3.20.20.80">
    <property type="entry name" value="Glycosidases"/>
    <property type="match status" value="2"/>
</dbReference>
<keyword evidence="4" id="KW-0934">Plastid</keyword>
<evidence type="ECO:0000256" key="3">
    <source>
        <dbReference type="ARBA" id="ARBA00022528"/>
    </source>
</evidence>
<comment type="similarity">
    <text evidence="2 8">Belongs to the glycosyl hydrolase 1 family.</text>
</comment>
<keyword evidence="6" id="KW-0809">Transit peptide</keyword>
<comment type="subcellular location">
    <subcellularLocation>
        <location evidence="1">Plastid</location>
        <location evidence="1">Chloroplast</location>
    </subcellularLocation>
</comment>
<dbReference type="Proteomes" id="UP001412067">
    <property type="component" value="Unassembled WGS sequence"/>
</dbReference>
<proteinExistence type="inferred from homology"/>
<evidence type="ECO:0000256" key="5">
    <source>
        <dbReference type="ARBA" id="ARBA00022801"/>
    </source>
</evidence>
<evidence type="ECO:0000256" key="8">
    <source>
        <dbReference type="RuleBase" id="RU003690"/>
    </source>
</evidence>
<organism evidence="9 10">
    <name type="scientific">Platanthera guangdongensis</name>
    <dbReference type="NCBI Taxonomy" id="2320717"/>
    <lineage>
        <taxon>Eukaryota</taxon>
        <taxon>Viridiplantae</taxon>
        <taxon>Streptophyta</taxon>
        <taxon>Embryophyta</taxon>
        <taxon>Tracheophyta</taxon>
        <taxon>Spermatophyta</taxon>
        <taxon>Magnoliopsida</taxon>
        <taxon>Liliopsida</taxon>
        <taxon>Asparagales</taxon>
        <taxon>Orchidaceae</taxon>
        <taxon>Orchidoideae</taxon>
        <taxon>Orchideae</taxon>
        <taxon>Orchidinae</taxon>
        <taxon>Platanthera</taxon>
    </lineage>
</organism>
<keyword evidence="5" id="KW-0378">Hydrolase</keyword>
<evidence type="ECO:0000313" key="10">
    <source>
        <dbReference type="Proteomes" id="UP001412067"/>
    </source>
</evidence>
<dbReference type="PRINTS" id="PR00131">
    <property type="entry name" value="GLHYDRLASE1"/>
</dbReference>
<dbReference type="InterPro" id="IPR001360">
    <property type="entry name" value="Glyco_hydro_1"/>
</dbReference>
<reference evidence="9 10" key="1">
    <citation type="journal article" date="2022" name="Nat. Plants">
        <title>Genomes of leafy and leafless Platanthera orchids illuminate the evolution of mycoheterotrophy.</title>
        <authorList>
            <person name="Li M.H."/>
            <person name="Liu K.W."/>
            <person name="Li Z."/>
            <person name="Lu H.C."/>
            <person name="Ye Q.L."/>
            <person name="Zhang D."/>
            <person name="Wang J.Y."/>
            <person name="Li Y.F."/>
            <person name="Zhong Z.M."/>
            <person name="Liu X."/>
            <person name="Yu X."/>
            <person name="Liu D.K."/>
            <person name="Tu X.D."/>
            <person name="Liu B."/>
            <person name="Hao Y."/>
            <person name="Liao X.Y."/>
            <person name="Jiang Y.T."/>
            <person name="Sun W.H."/>
            <person name="Chen J."/>
            <person name="Chen Y.Q."/>
            <person name="Ai Y."/>
            <person name="Zhai J.W."/>
            <person name="Wu S.S."/>
            <person name="Zhou Z."/>
            <person name="Hsiao Y.Y."/>
            <person name="Wu W.L."/>
            <person name="Chen Y.Y."/>
            <person name="Lin Y.F."/>
            <person name="Hsu J.L."/>
            <person name="Li C.Y."/>
            <person name="Wang Z.W."/>
            <person name="Zhao X."/>
            <person name="Zhong W.Y."/>
            <person name="Ma X.K."/>
            <person name="Ma L."/>
            <person name="Huang J."/>
            <person name="Chen G.Z."/>
            <person name="Huang M.Z."/>
            <person name="Huang L."/>
            <person name="Peng D.H."/>
            <person name="Luo Y.B."/>
            <person name="Zou S.Q."/>
            <person name="Chen S.P."/>
            <person name="Lan S."/>
            <person name="Tsai W.C."/>
            <person name="Van de Peer Y."/>
            <person name="Liu Z.J."/>
        </authorList>
    </citation>
    <scope>NUCLEOTIDE SEQUENCE [LARGE SCALE GENOMIC DNA]</scope>
    <source>
        <strain evidence="9">Lor288</strain>
    </source>
</reference>
<name>A0ABR2LVR0_9ASPA</name>
<evidence type="ECO:0000256" key="1">
    <source>
        <dbReference type="ARBA" id="ARBA00004229"/>
    </source>
</evidence>
<dbReference type="PANTHER" id="PTHR10353">
    <property type="entry name" value="GLYCOSYL HYDROLASE"/>
    <property type="match status" value="1"/>
</dbReference>
<accession>A0ABR2LVR0</accession>
<dbReference type="PROSITE" id="PS00653">
    <property type="entry name" value="GLYCOSYL_HYDROL_F1_2"/>
    <property type="match status" value="1"/>
</dbReference>
<keyword evidence="3" id="KW-0150">Chloroplast</keyword>
<sequence length="473" mass="53929">MAMAFASASTNVQARSCVHGSNAAAFSSRLMRGQKVVLLPWPHVRRRRAVFGSAVCSKQAAGNNGDDLAPGEDLEISSRLGRISFPSRFLFGAATSAFQVEGTSFGGRGECIWNTFCRKYPEKIEDRSNGDIAADSYHRYKDDVDLIADIGMDAYRFSISWPRILPRIEPFATLFHWDVPQALEDEYGGFLDKRIVEDFKNYAKICYEEFGDKVKHWITMNEPWTFSTLGYGQGVHAPGRCTKGLPNLNCPAGGDSLREPYIAAHNILLAHAEAARLYIDEYQVKQQGKVGITLVSHWYEPYDNNPIEKEAQQRALEFNLGWFMDPLEYGKYPFSMRSLVQDRLPVFTPEESEKLKGVLEVDNDLPLAEAIVDTHRTEYLTLHLHELTEALRREANVKGYFTWSLLDNFEWQAGYKSRLGLHYIDYRDKTVQESGDEEPVLPDRTRTKKNSSIWFKRFLNIKRKAGMTFGPKF</sequence>
<keyword evidence="10" id="KW-1185">Reference proteome</keyword>
<keyword evidence="7" id="KW-1015">Disulfide bond</keyword>
<evidence type="ECO:0000256" key="2">
    <source>
        <dbReference type="ARBA" id="ARBA00010838"/>
    </source>
</evidence>
<evidence type="ECO:0000256" key="6">
    <source>
        <dbReference type="ARBA" id="ARBA00022946"/>
    </source>
</evidence>